<keyword evidence="1" id="KW-0540">Nuclease</keyword>
<dbReference type="EMBL" id="JBHSDS010000002">
    <property type="protein sequence ID" value="MFC4356866.1"/>
    <property type="molecule type" value="Genomic_DNA"/>
</dbReference>
<gene>
    <name evidence="1" type="ORF">ACFO0N_02755</name>
</gene>
<dbReference type="GO" id="GO:0004527">
    <property type="term" value="F:exonuclease activity"/>
    <property type="evidence" value="ECO:0007669"/>
    <property type="project" value="UniProtKB-KW"/>
</dbReference>
<dbReference type="Proteomes" id="UP001595921">
    <property type="component" value="Unassembled WGS sequence"/>
</dbReference>
<proteinExistence type="predicted"/>
<reference evidence="1 2" key="1">
    <citation type="journal article" date="2019" name="Int. J. Syst. Evol. Microbiol.">
        <title>The Global Catalogue of Microorganisms (GCM) 10K type strain sequencing project: providing services to taxonomists for standard genome sequencing and annotation.</title>
        <authorList>
            <consortium name="The Broad Institute Genomics Platform"/>
            <consortium name="The Broad Institute Genome Sequencing Center for Infectious Disease"/>
            <person name="Wu L."/>
            <person name="Ma J."/>
        </authorList>
    </citation>
    <scope>NUCLEOTIDE SEQUENCE [LARGE SCALE GENOMIC DNA]</scope>
    <source>
        <strain evidence="1 2">CGMCC 1.12553</strain>
    </source>
</reference>
<comment type="caution">
    <text evidence="1">The sequence shown here is derived from an EMBL/GenBank/DDBJ whole genome shotgun (WGS) entry which is preliminary data.</text>
</comment>
<dbReference type="AlphaFoldDB" id="A0ABD5P7Y2"/>
<organism evidence="1 2">
    <name type="scientific">Halobium salinum</name>
    <dbReference type="NCBI Taxonomy" id="1364940"/>
    <lineage>
        <taxon>Archaea</taxon>
        <taxon>Methanobacteriati</taxon>
        <taxon>Methanobacteriota</taxon>
        <taxon>Stenosarchaea group</taxon>
        <taxon>Halobacteria</taxon>
        <taxon>Halobacteriales</taxon>
        <taxon>Haloferacaceae</taxon>
        <taxon>Halobium</taxon>
    </lineage>
</organism>
<keyword evidence="2" id="KW-1185">Reference proteome</keyword>
<evidence type="ECO:0000313" key="1">
    <source>
        <dbReference type="EMBL" id="MFC4356866.1"/>
    </source>
</evidence>
<protein>
    <submittedName>
        <fullName evidence="1">Exonuclease RecJ</fullName>
    </submittedName>
</protein>
<evidence type="ECO:0000313" key="2">
    <source>
        <dbReference type="Proteomes" id="UP001595921"/>
    </source>
</evidence>
<keyword evidence="1" id="KW-0378">Hydrolase</keyword>
<sequence>MSTAPAPTEDADAPALASALRDAPFVRLAARADGDALAAAGVLARALRATGVPFQARTAPDPVVDSTDDGLAVTVGTAAAGADLELASRPASATAFAVARELVGDPVDVAAAGENDTVADPVIALAGVVAHGDPPGEHPDVLDAAESRDLVARRPGVAVPTADLADGLAHSTLLSAPFSGTPDAAGATLAELGLPAELDDEAGRRVASAVALEAATAAFATPRAAASVERALHPYATPEGPFETVGGYADVLDAVARERPGTGVALALGHDARTPALETWRDHARVAHGALADATTGRYDGLFVARVESDLDADAGDTSATPVARSALETAARLLRDFRSPESVALVVSEGSGTTAAHAAVASVDPRNVGEALSSVADVFDGEGYGTARRGAARFGGDTTEFIAALREALG</sequence>
<name>A0ABD5P7Y2_9EURY</name>
<dbReference type="RefSeq" id="WP_267625316.1">
    <property type="nucleotide sequence ID" value="NZ_JAODIW010000010.1"/>
</dbReference>
<accession>A0ABD5P7Y2</accession>
<keyword evidence="1" id="KW-0269">Exonuclease</keyword>